<keyword evidence="1" id="KW-0808">Transferase</keyword>
<keyword evidence="1" id="KW-0418">Kinase</keyword>
<protein>
    <submittedName>
        <fullName evidence="1">Kinase</fullName>
    </submittedName>
</protein>
<dbReference type="GO" id="GO:0016301">
    <property type="term" value="F:kinase activity"/>
    <property type="evidence" value="ECO:0007669"/>
    <property type="project" value="UniProtKB-KW"/>
</dbReference>
<accession>A0ABS8EWF6</accession>
<reference evidence="1 2" key="1">
    <citation type="submission" date="2021-10" db="EMBL/GenBank/DDBJ databases">
        <title>Anaerobic single-cell dispensing facilitates the cultivation of human gut bacteria.</title>
        <authorList>
            <person name="Afrizal A."/>
        </authorList>
    </citation>
    <scope>NUCLEOTIDE SEQUENCE [LARGE SCALE GENOMIC DNA]</scope>
    <source>
        <strain evidence="1 2">CLA-AA-H246</strain>
    </source>
</reference>
<keyword evidence="2" id="KW-1185">Reference proteome</keyword>
<evidence type="ECO:0000313" key="2">
    <source>
        <dbReference type="Proteomes" id="UP001299235"/>
    </source>
</evidence>
<name>A0ABS8EWF6_9FIRM</name>
<organism evidence="1 2">
    <name type="scientific">Hominisplanchenecus faecis</name>
    <dbReference type="NCBI Taxonomy" id="2885351"/>
    <lineage>
        <taxon>Bacteria</taxon>
        <taxon>Bacillati</taxon>
        <taxon>Bacillota</taxon>
        <taxon>Clostridia</taxon>
        <taxon>Lachnospirales</taxon>
        <taxon>Lachnospiraceae</taxon>
        <taxon>Hominisplanchenecus</taxon>
    </lineage>
</organism>
<sequence>MRLEKIQAYLKEKQWNYEYTEEDGLGSIDFEHRGLSYHIWEFEDGGYGAETNVRTVGRQEDIMGNYEQEIIEILKTW</sequence>
<evidence type="ECO:0000313" key="1">
    <source>
        <dbReference type="EMBL" id="MCC2149536.1"/>
    </source>
</evidence>
<gene>
    <name evidence="1" type="ORF">LKD42_09755</name>
</gene>
<dbReference type="RefSeq" id="WP_022120029.1">
    <property type="nucleotide sequence ID" value="NZ_JAJEQE010000033.1"/>
</dbReference>
<dbReference type="EMBL" id="JAJEQE010000033">
    <property type="protein sequence ID" value="MCC2149536.1"/>
    <property type="molecule type" value="Genomic_DNA"/>
</dbReference>
<proteinExistence type="predicted"/>
<dbReference type="Proteomes" id="UP001299235">
    <property type="component" value="Unassembled WGS sequence"/>
</dbReference>
<comment type="caution">
    <text evidence="1">The sequence shown here is derived from an EMBL/GenBank/DDBJ whole genome shotgun (WGS) entry which is preliminary data.</text>
</comment>